<evidence type="ECO:0000313" key="1">
    <source>
        <dbReference type="EMBL" id="SNT75508.1"/>
    </source>
</evidence>
<gene>
    <name evidence="1" type="ORF">SAMN06297382_2775</name>
</gene>
<dbReference type="Pfam" id="PF05114">
    <property type="entry name" value="MbnB_TglH_ChrH"/>
    <property type="match status" value="1"/>
</dbReference>
<dbReference type="SUPFAM" id="SSF51658">
    <property type="entry name" value="Xylose isomerase-like"/>
    <property type="match status" value="1"/>
</dbReference>
<accession>A0A239PZJ9</accession>
<dbReference type="PANTHER" id="PTHR42194">
    <property type="entry name" value="UPF0276 PROTEIN HI_1600"/>
    <property type="match status" value="1"/>
</dbReference>
<name>A0A239PZJ9_9PROT</name>
<keyword evidence="2" id="KW-1185">Reference proteome</keyword>
<dbReference type="OrthoDB" id="9763101at2"/>
<evidence type="ECO:0000313" key="2">
    <source>
        <dbReference type="Proteomes" id="UP000198346"/>
    </source>
</evidence>
<dbReference type="NCBIfam" id="NF003818">
    <property type="entry name" value="PRK05409.1"/>
    <property type="match status" value="1"/>
</dbReference>
<dbReference type="PANTHER" id="PTHR42194:SF1">
    <property type="entry name" value="UPF0276 PROTEIN HI_1600"/>
    <property type="match status" value="1"/>
</dbReference>
<protein>
    <submittedName>
        <fullName evidence="1">Uncharacterized protein</fullName>
    </submittedName>
</protein>
<dbReference type="InterPro" id="IPR007801">
    <property type="entry name" value="MbnB/TglH/ChrH"/>
</dbReference>
<sequence length="289" mass="31285">MSRFSQNPIPALGAGIGLKPHHYRAALDGADGLDFFEVHAENFMGDGGPPHRWLAAIRETRALSVHGVYLSIGGRNDLDKDHLARLRRVVDRYDPAIVSEHLAWSADGGVFFNDLIAPPLTSAALARTCDHVDEVQEALGRRILIENPSSYLAPATVEIPETDFLNELARRTGCGILLDVNNVYVSAFNIGFDAECYIDAIDAGAVGEIHVAGHAVDRFDDVVIRVDDHGSPPPPPVLALLERFARRAGLRPVLFEWDTRPPALDALAQEALAAKEIMRAAGEGAVHAS</sequence>
<proteinExistence type="predicted"/>
<dbReference type="RefSeq" id="WP_089413193.1">
    <property type="nucleotide sequence ID" value="NZ_FZQA01000008.1"/>
</dbReference>
<reference evidence="1 2" key="1">
    <citation type="submission" date="2017-07" db="EMBL/GenBank/DDBJ databases">
        <authorList>
            <person name="Sun Z.S."/>
            <person name="Albrecht U."/>
            <person name="Echele G."/>
            <person name="Lee C.C."/>
        </authorList>
    </citation>
    <scope>NUCLEOTIDE SEQUENCE [LARGE SCALE GENOMIC DNA]</scope>
    <source>
        <strain evidence="1 2">CGMCC 1.12710</strain>
    </source>
</reference>
<dbReference type="AlphaFoldDB" id="A0A239PZJ9"/>
<dbReference type="EMBL" id="FZQA01000008">
    <property type="protein sequence ID" value="SNT75508.1"/>
    <property type="molecule type" value="Genomic_DNA"/>
</dbReference>
<dbReference type="Gene3D" id="3.20.20.150">
    <property type="entry name" value="Divalent-metal-dependent TIM barrel enzymes"/>
    <property type="match status" value="1"/>
</dbReference>
<organism evidence="1 2">
    <name type="scientific">Amphiplicatus metriothermophilus</name>
    <dbReference type="NCBI Taxonomy" id="1519374"/>
    <lineage>
        <taxon>Bacteria</taxon>
        <taxon>Pseudomonadati</taxon>
        <taxon>Pseudomonadota</taxon>
        <taxon>Alphaproteobacteria</taxon>
        <taxon>Parvularculales</taxon>
        <taxon>Parvularculaceae</taxon>
        <taxon>Amphiplicatus</taxon>
    </lineage>
</organism>
<dbReference type="InterPro" id="IPR036237">
    <property type="entry name" value="Xyl_isomerase-like_sf"/>
</dbReference>
<dbReference type="Proteomes" id="UP000198346">
    <property type="component" value="Unassembled WGS sequence"/>
</dbReference>